<evidence type="ECO:0000313" key="2">
    <source>
        <dbReference type="EMBL" id="SEJ51756.1"/>
    </source>
</evidence>
<comment type="caution">
    <text evidence="2">The sequence shown here is derived from an EMBL/GenBank/DDBJ whole genome shotgun (WGS) entry which is preliminary data.</text>
</comment>
<feature type="region of interest" description="Disordered" evidence="1">
    <location>
        <begin position="1"/>
        <end position="25"/>
    </location>
</feature>
<protein>
    <submittedName>
        <fullName evidence="2">Cysteine-rich CWC</fullName>
    </submittedName>
</protein>
<evidence type="ECO:0000256" key="1">
    <source>
        <dbReference type="SAM" id="MobiDB-lite"/>
    </source>
</evidence>
<reference evidence="2 3" key="1">
    <citation type="submission" date="2016-10" db="EMBL/GenBank/DDBJ databases">
        <authorList>
            <person name="Varghese N."/>
            <person name="Submissions S."/>
        </authorList>
    </citation>
    <scope>NUCLEOTIDE SEQUENCE [LARGE SCALE GENOMIC DNA]</scope>
    <source>
        <strain evidence="2 3">LMG 22274</strain>
    </source>
</reference>
<evidence type="ECO:0000313" key="3">
    <source>
        <dbReference type="Proteomes" id="UP000183529"/>
    </source>
</evidence>
<accession>A0AAQ1JTP2</accession>
<dbReference type="RefSeq" id="WP_074982931.1">
    <property type="nucleotide sequence ID" value="NZ_CADFGN010000002.1"/>
</dbReference>
<organism evidence="2 3">
    <name type="scientific">Paraburkholderia tropica</name>
    <dbReference type="NCBI Taxonomy" id="92647"/>
    <lineage>
        <taxon>Bacteria</taxon>
        <taxon>Pseudomonadati</taxon>
        <taxon>Pseudomonadota</taxon>
        <taxon>Betaproteobacteria</taxon>
        <taxon>Burkholderiales</taxon>
        <taxon>Burkholderiaceae</taxon>
        <taxon>Paraburkholderia</taxon>
    </lineage>
</organism>
<dbReference type="GeneID" id="61300878"/>
<gene>
    <name evidence="2" type="ORF">SAMN05216550_105293</name>
</gene>
<feature type="compositionally biased region" description="Low complexity" evidence="1">
    <location>
        <begin position="8"/>
        <end position="24"/>
    </location>
</feature>
<dbReference type="EMBL" id="FNZM01000005">
    <property type="protein sequence ID" value="SEJ51756.1"/>
    <property type="molecule type" value="Genomic_DNA"/>
</dbReference>
<name>A0AAQ1JTP2_9BURK</name>
<dbReference type="InterPro" id="IPR032720">
    <property type="entry name" value="Cys_rich_CWC"/>
</dbReference>
<proteinExistence type="predicted"/>
<dbReference type="Proteomes" id="UP000183529">
    <property type="component" value="Unassembled WGS sequence"/>
</dbReference>
<dbReference type="Pfam" id="PF14375">
    <property type="entry name" value="Cys_rich_CWC"/>
    <property type="match status" value="1"/>
</dbReference>
<dbReference type="AlphaFoldDB" id="A0AAQ1JTP2"/>
<sequence>MTASRPHAATQSATRDTSSDTTRSVRCPRCGNRFDCGRHAEPFDCWCKSLPALPASQLDPRGRCLCPECLAAAVASGQAPSGGAQRR</sequence>